<keyword evidence="4" id="KW-0560">Oxidoreductase</keyword>
<dbReference type="PANTHER" id="PTHR42877">
    <property type="entry name" value="L-ORNITHINE N(5)-MONOOXYGENASE-RELATED"/>
    <property type="match status" value="1"/>
</dbReference>
<organism evidence="5 6">
    <name type="scientific">Planosporangium mesophilum</name>
    <dbReference type="NCBI Taxonomy" id="689768"/>
    <lineage>
        <taxon>Bacteria</taxon>
        <taxon>Bacillati</taxon>
        <taxon>Actinomycetota</taxon>
        <taxon>Actinomycetes</taxon>
        <taxon>Micromonosporales</taxon>
        <taxon>Micromonosporaceae</taxon>
        <taxon>Planosporangium</taxon>
    </lineage>
</organism>
<accession>A0A8J3TNC9</accession>
<dbReference type="GO" id="GO:0050660">
    <property type="term" value="F:flavin adenine dinucleotide binding"/>
    <property type="evidence" value="ECO:0007669"/>
    <property type="project" value="InterPro"/>
</dbReference>
<keyword evidence="6" id="KW-1185">Reference proteome</keyword>
<evidence type="ECO:0000313" key="6">
    <source>
        <dbReference type="Proteomes" id="UP000599074"/>
    </source>
</evidence>
<proteinExistence type="inferred from homology"/>
<dbReference type="RefSeq" id="WP_239088351.1">
    <property type="nucleotide sequence ID" value="NZ_BOON01000037.1"/>
</dbReference>
<gene>
    <name evidence="5" type="ORF">Pme01_40620</name>
</gene>
<dbReference type="GO" id="GO:0050661">
    <property type="term" value="F:NADP binding"/>
    <property type="evidence" value="ECO:0007669"/>
    <property type="project" value="InterPro"/>
</dbReference>
<dbReference type="InterPro" id="IPR051209">
    <property type="entry name" value="FAD-bind_Monooxygenase_sf"/>
</dbReference>
<dbReference type="PANTHER" id="PTHR42877:SF4">
    <property type="entry name" value="FAD_NAD(P)-BINDING DOMAIN-CONTAINING PROTEIN-RELATED"/>
    <property type="match status" value="1"/>
</dbReference>
<protein>
    <submittedName>
        <fullName evidence="5">Baeyer-Villiger monooxygenase</fullName>
    </submittedName>
</protein>
<evidence type="ECO:0000256" key="3">
    <source>
        <dbReference type="ARBA" id="ARBA00022827"/>
    </source>
</evidence>
<sequence>MTSDDEPVHHRVAVVGAGFGGIGTAIRLKQRGYHDFVVFDRGADVGGTWRDNTYPGCACDVPSHLYSFSFAPNPDWSRSFSGQPEIWEYLRRCVARHGLAPHLRLRHEVLRAEWDTASGLWLIETSRGRYTAEVLVAAGGPLTEPSVPDLPGLSTFTGETFHSARWNHDLDLTGRRVAVIGTGASAIQFVPQIAPQVDRLHLFQRTPAWVMPRADRAITDREKRLFRAVPAAQRAVRAGIYWAREGIMGTGFLYPAMMRLGERVALRHLRRSVADPALRAKLTPRYTMGCKRVLLSNDYYPALTRDNVEVVTDGIAEVRPNGVVTRDGTLHEVDTIIFGTGFHVTDPPIARSIRGSDGRTLEQAWQGSMRAHQGVAVNGFPNLFLLLGPNTGLGHSSVVFMIECQITYLLGALRHLDRSGARAIEPTPEAQRAFVSDVDRKMTGTVWSSGGCRSWYLDATGRNSTLWPGYTWSYWLRTRRFDPAPYRPVAVRQPRPVGESR</sequence>
<dbReference type="Proteomes" id="UP000599074">
    <property type="component" value="Unassembled WGS sequence"/>
</dbReference>
<evidence type="ECO:0000256" key="1">
    <source>
        <dbReference type="ARBA" id="ARBA00010139"/>
    </source>
</evidence>
<dbReference type="GO" id="GO:0004499">
    <property type="term" value="F:N,N-dimethylaniline monooxygenase activity"/>
    <property type="evidence" value="ECO:0007669"/>
    <property type="project" value="InterPro"/>
</dbReference>
<dbReference type="InterPro" id="IPR036188">
    <property type="entry name" value="FAD/NAD-bd_sf"/>
</dbReference>
<name>A0A8J3TNC9_9ACTN</name>
<comment type="similarity">
    <text evidence="1">Belongs to the FAD-binding monooxygenase family.</text>
</comment>
<dbReference type="SUPFAM" id="SSF51905">
    <property type="entry name" value="FAD/NAD(P)-binding domain"/>
    <property type="match status" value="1"/>
</dbReference>
<comment type="caution">
    <text evidence="5">The sequence shown here is derived from an EMBL/GenBank/DDBJ whole genome shotgun (WGS) entry which is preliminary data.</text>
</comment>
<dbReference type="EMBL" id="BOON01000037">
    <property type="protein sequence ID" value="GII24465.1"/>
    <property type="molecule type" value="Genomic_DNA"/>
</dbReference>
<keyword evidence="3" id="KW-0274">FAD</keyword>
<reference evidence="5" key="1">
    <citation type="submission" date="2021-01" db="EMBL/GenBank/DDBJ databases">
        <title>Whole genome shotgun sequence of Planosporangium mesophilum NBRC 109066.</title>
        <authorList>
            <person name="Komaki H."/>
            <person name="Tamura T."/>
        </authorList>
    </citation>
    <scope>NUCLEOTIDE SEQUENCE</scope>
    <source>
        <strain evidence="5">NBRC 109066</strain>
    </source>
</reference>
<dbReference type="PRINTS" id="PR00368">
    <property type="entry name" value="FADPNR"/>
</dbReference>
<dbReference type="AlphaFoldDB" id="A0A8J3TNC9"/>
<dbReference type="InterPro" id="IPR020946">
    <property type="entry name" value="Flavin_mOase-like"/>
</dbReference>
<dbReference type="Gene3D" id="3.50.50.60">
    <property type="entry name" value="FAD/NAD(P)-binding domain"/>
    <property type="match status" value="2"/>
</dbReference>
<evidence type="ECO:0000256" key="4">
    <source>
        <dbReference type="ARBA" id="ARBA00023002"/>
    </source>
</evidence>
<dbReference type="Pfam" id="PF00743">
    <property type="entry name" value="FMO-like"/>
    <property type="match status" value="1"/>
</dbReference>
<keyword evidence="2" id="KW-0285">Flavoprotein</keyword>
<evidence type="ECO:0000313" key="5">
    <source>
        <dbReference type="EMBL" id="GII24465.1"/>
    </source>
</evidence>
<dbReference type="PRINTS" id="PR00411">
    <property type="entry name" value="PNDRDTASEI"/>
</dbReference>
<evidence type="ECO:0000256" key="2">
    <source>
        <dbReference type="ARBA" id="ARBA00022630"/>
    </source>
</evidence>
<keyword evidence="5" id="KW-0503">Monooxygenase</keyword>